<dbReference type="Gene3D" id="1.10.510.10">
    <property type="entry name" value="Transferase(Phosphotransferase) domain 1"/>
    <property type="match status" value="1"/>
</dbReference>
<dbReference type="Pfam" id="PF07714">
    <property type="entry name" value="PK_Tyr_Ser-Thr"/>
    <property type="match status" value="1"/>
</dbReference>
<dbReference type="Gramene" id="EOY09761">
    <property type="protein sequence ID" value="EOY09761"/>
    <property type="gene ID" value="TCM_025145"/>
</dbReference>
<keyword evidence="5" id="KW-1185">Reference proteome</keyword>
<dbReference type="InterPro" id="IPR008266">
    <property type="entry name" value="Tyr_kinase_AS"/>
</dbReference>
<evidence type="ECO:0000313" key="4">
    <source>
        <dbReference type="EMBL" id="EOY09761.1"/>
    </source>
</evidence>
<dbReference type="SUPFAM" id="SSF56112">
    <property type="entry name" value="Protein kinase-like (PK-like)"/>
    <property type="match status" value="1"/>
</dbReference>
<dbReference type="SMART" id="SM00219">
    <property type="entry name" value="TyrKc"/>
    <property type="match status" value="1"/>
</dbReference>
<proteinExistence type="predicted"/>
<keyword evidence="1" id="KW-0547">Nucleotide-binding</keyword>
<evidence type="ECO:0000259" key="3">
    <source>
        <dbReference type="PROSITE" id="PS50011"/>
    </source>
</evidence>
<dbReference type="HOGENOM" id="CLU_000288_21_4_1"/>
<dbReference type="GO" id="GO:0005524">
    <property type="term" value="F:ATP binding"/>
    <property type="evidence" value="ECO:0007669"/>
    <property type="project" value="UniProtKB-KW"/>
</dbReference>
<evidence type="ECO:0000313" key="5">
    <source>
        <dbReference type="Proteomes" id="UP000026915"/>
    </source>
</evidence>
<dbReference type="eggNOG" id="KOG1187">
    <property type="taxonomic scope" value="Eukaryota"/>
</dbReference>
<keyword evidence="4" id="KW-0808">Transferase</keyword>
<dbReference type="GO" id="GO:0004713">
    <property type="term" value="F:protein tyrosine kinase activity"/>
    <property type="evidence" value="ECO:0007669"/>
    <property type="project" value="InterPro"/>
</dbReference>
<evidence type="ECO:0000256" key="1">
    <source>
        <dbReference type="ARBA" id="ARBA00022741"/>
    </source>
</evidence>
<name>A0A061EYA1_THECC</name>
<dbReference type="Proteomes" id="UP000026915">
    <property type="component" value="Chromosome 5"/>
</dbReference>
<gene>
    <name evidence="4" type="ORF">TCM_025145</name>
</gene>
<dbReference type="Gene3D" id="3.30.200.20">
    <property type="entry name" value="Phosphorylase Kinase, domain 1"/>
    <property type="match status" value="1"/>
</dbReference>
<dbReference type="InterPro" id="IPR000719">
    <property type="entry name" value="Prot_kinase_dom"/>
</dbReference>
<accession>A0A061EYA1</accession>
<dbReference type="EMBL" id="CM001883">
    <property type="protein sequence ID" value="EOY09761.1"/>
    <property type="molecule type" value="Genomic_DNA"/>
</dbReference>
<dbReference type="InParanoid" id="A0A061EYA1"/>
<dbReference type="InterPro" id="IPR045274">
    <property type="entry name" value="WAK-like"/>
</dbReference>
<dbReference type="GO" id="GO:0005886">
    <property type="term" value="C:plasma membrane"/>
    <property type="evidence" value="ECO:0000318"/>
    <property type="project" value="GO_Central"/>
</dbReference>
<organism evidence="4 5">
    <name type="scientific">Theobroma cacao</name>
    <name type="common">Cacao</name>
    <name type="synonym">Cocoa</name>
    <dbReference type="NCBI Taxonomy" id="3641"/>
    <lineage>
        <taxon>Eukaryota</taxon>
        <taxon>Viridiplantae</taxon>
        <taxon>Streptophyta</taxon>
        <taxon>Embryophyta</taxon>
        <taxon>Tracheophyta</taxon>
        <taxon>Spermatophyta</taxon>
        <taxon>Magnoliopsida</taxon>
        <taxon>eudicotyledons</taxon>
        <taxon>Gunneridae</taxon>
        <taxon>Pentapetalae</taxon>
        <taxon>rosids</taxon>
        <taxon>malvids</taxon>
        <taxon>Malvales</taxon>
        <taxon>Malvaceae</taxon>
        <taxon>Byttnerioideae</taxon>
        <taxon>Theobroma</taxon>
    </lineage>
</organism>
<dbReference type="GO" id="GO:0006952">
    <property type="term" value="P:defense response"/>
    <property type="evidence" value="ECO:0000318"/>
    <property type="project" value="GO_Central"/>
</dbReference>
<evidence type="ECO:0000256" key="2">
    <source>
        <dbReference type="ARBA" id="ARBA00022840"/>
    </source>
</evidence>
<protein>
    <submittedName>
        <fullName evidence="4">Kinase superfamily protein, putative</fullName>
    </submittedName>
</protein>
<dbReference type="PANTHER" id="PTHR27005">
    <property type="entry name" value="WALL-ASSOCIATED RECEPTOR KINASE-LIKE 21"/>
    <property type="match status" value="1"/>
</dbReference>
<dbReference type="GO" id="GO:0007166">
    <property type="term" value="P:cell surface receptor signaling pathway"/>
    <property type="evidence" value="ECO:0000318"/>
    <property type="project" value="GO_Central"/>
</dbReference>
<keyword evidence="4" id="KW-0418">Kinase</keyword>
<reference evidence="4 5" key="1">
    <citation type="journal article" date="2013" name="Genome Biol.">
        <title>The genome sequence of the most widely cultivated cacao type and its use to identify candidate genes regulating pod color.</title>
        <authorList>
            <person name="Motamayor J.C."/>
            <person name="Mockaitis K."/>
            <person name="Schmutz J."/>
            <person name="Haiminen N."/>
            <person name="Iii D.L."/>
            <person name="Cornejo O."/>
            <person name="Findley S.D."/>
            <person name="Zheng P."/>
            <person name="Utro F."/>
            <person name="Royaert S."/>
            <person name="Saski C."/>
            <person name="Jenkins J."/>
            <person name="Podicheti R."/>
            <person name="Zhao M."/>
            <person name="Scheffler B.E."/>
            <person name="Stack J.C."/>
            <person name="Feltus F.A."/>
            <person name="Mustiga G.M."/>
            <person name="Amores F."/>
            <person name="Phillips W."/>
            <person name="Marelli J.P."/>
            <person name="May G.D."/>
            <person name="Shapiro H."/>
            <person name="Ma J."/>
            <person name="Bustamante C.D."/>
            <person name="Schnell R.J."/>
            <person name="Main D."/>
            <person name="Gilbert D."/>
            <person name="Parida L."/>
            <person name="Kuhn D.N."/>
        </authorList>
    </citation>
    <scope>NUCLEOTIDE SEQUENCE [LARGE SCALE GENOMIC DNA]</scope>
    <source>
        <strain evidence="5">cv. Matina 1-6</strain>
    </source>
</reference>
<dbReference type="PROSITE" id="PS50011">
    <property type="entry name" value="PROTEIN_KINASE_DOM"/>
    <property type="match status" value="1"/>
</dbReference>
<dbReference type="PROSITE" id="PS00109">
    <property type="entry name" value="PROTEIN_KINASE_TYR"/>
    <property type="match status" value="1"/>
</dbReference>
<sequence length="419" mass="48346">MQNLETKLWLKAMQRNAMVIQKTKGRRENNSRLQVQTWLKLLQFLLKPKLLSNIPTSETNHLELWAGRMTLLSRIRTILKSKEEKAFIRNGSILLQELVAFCNGKCNPICGFSAKELKRATNNYDLRRVLHKNRFYKFYKGLLRDQPVLIKNFKGNFERCEVVFNEIVVASLMSVHKNVLKLLGCCLETKVPTLVFEFAESGNLGDQVSRQNNNCHFQPLSWRCRLKIAMDIANVVAYLHTAFPQPIIHRDIRCLNIFLSEDCTAKLSDFSVSRSFSDDEVDVKDEVPEIMGLTTAEYMAKQDVCSVGILMLILLTGQKEICKDPLENNKRIYIADYVRKYDFDEILDPMIFKEMLLEEVQQVEAFKALVMNCICESAGDRPTMTDVAKELRRINQRSFTQDIVHITNCRDSSSPTNID</sequence>
<dbReference type="AlphaFoldDB" id="A0A061EYA1"/>
<dbReference type="InterPro" id="IPR011009">
    <property type="entry name" value="Kinase-like_dom_sf"/>
</dbReference>
<keyword evidence="2" id="KW-0067">ATP-binding</keyword>
<dbReference type="PANTHER" id="PTHR27005:SF433">
    <property type="entry name" value="NON-FUNCTIONAL PSEUDOKINASE ZED1-LIKE"/>
    <property type="match status" value="1"/>
</dbReference>
<dbReference type="OMA" id="ERWYSGT"/>
<feature type="domain" description="Protein kinase" evidence="3">
    <location>
        <begin position="124"/>
        <end position="400"/>
    </location>
</feature>
<dbReference type="InterPro" id="IPR020635">
    <property type="entry name" value="Tyr_kinase_cat_dom"/>
</dbReference>
<dbReference type="InterPro" id="IPR001245">
    <property type="entry name" value="Ser-Thr/Tyr_kinase_cat_dom"/>
</dbReference>